<evidence type="ECO:0000256" key="1">
    <source>
        <dbReference type="ARBA" id="ARBA00023157"/>
    </source>
</evidence>
<evidence type="ECO:0000313" key="5">
    <source>
        <dbReference type="EMBL" id="KAL1130449.1"/>
    </source>
</evidence>
<evidence type="ECO:0000256" key="2">
    <source>
        <dbReference type="PROSITE-ProRule" id="PRU00302"/>
    </source>
</evidence>
<evidence type="ECO:0000259" key="4">
    <source>
        <dbReference type="PROSITE" id="PS50923"/>
    </source>
</evidence>
<feature type="compositionally biased region" description="Low complexity" evidence="3">
    <location>
        <begin position="215"/>
        <end position="232"/>
    </location>
</feature>
<evidence type="ECO:0000313" key="6">
    <source>
        <dbReference type="Proteomes" id="UP001558652"/>
    </source>
</evidence>
<dbReference type="PROSITE" id="PS50923">
    <property type="entry name" value="SUSHI"/>
    <property type="match status" value="1"/>
</dbReference>
<evidence type="ECO:0000256" key="3">
    <source>
        <dbReference type="SAM" id="MobiDB-lite"/>
    </source>
</evidence>
<dbReference type="Pfam" id="PF00084">
    <property type="entry name" value="Sushi"/>
    <property type="match status" value="1"/>
</dbReference>
<dbReference type="SUPFAM" id="SSF57535">
    <property type="entry name" value="Complement control module/SCR domain"/>
    <property type="match status" value="1"/>
</dbReference>
<keyword evidence="2" id="KW-0768">Sushi</keyword>
<protein>
    <recommendedName>
        <fullName evidence="4">Sushi domain-containing protein</fullName>
    </recommendedName>
</protein>
<gene>
    <name evidence="5" type="ORF">AAG570_011697</name>
</gene>
<dbReference type="InterPro" id="IPR000436">
    <property type="entry name" value="Sushi_SCR_CCP_dom"/>
</dbReference>
<dbReference type="CDD" id="cd00033">
    <property type="entry name" value="CCP"/>
    <property type="match status" value="1"/>
</dbReference>
<name>A0ABD0YH28_9HEMI</name>
<dbReference type="EMBL" id="JBFDAA010000007">
    <property type="protein sequence ID" value="KAL1130449.1"/>
    <property type="molecule type" value="Genomic_DNA"/>
</dbReference>
<organism evidence="5 6">
    <name type="scientific">Ranatra chinensis</name>
    <dbReference type="NCBI Taxonomy" id="642074"/>
    <lineage>
        <taxon>Eukaryota</taxon>
        <taxon>Metazoa</taxon>
        <taxon>Ecdysozoa</taxon>
        <taxon>Arthropoda</taxon>
        <taxon>Hexapoda</taxon>
        <taxon>Insecta</taxon>
        <taxon>Pterygota</taxon>
        <taxon>Neoptera</taxon>
        <taxon>Paraneoptera</taxon>
        <taxon>Hemiptera</taxon>
        <taxon>Heteroptera</taxon>
        <taxon>Panheteroptera</taxon>
        <taxon>Nepomorpha</taxon>
        <taxon>Nepidae</taxon>
        <taxon>Ranatrinae</taxon>
        <taxon>Ranatra</taxon>
    </lineage>
</organism>
<dbReference type="InterPro" id="IPR035976">
    <property type="entry name" value="Sushi/SCR/CCP_sf"/>
</dbReference>
<dbReference type="AlphaFoldDB" id="A0ABD0YH28"/>
<accession>A0ABD0YH28</accession>
<feature type="region of interest" description="Disordered" evidence="3">
    <location>
        <begin position="1"/>
        <end position="52"/>
    </location>
</feature>
<dbReference type="Proteomes" id="UP001558652">
    <property type="component" value="Unassembled WGS sequence"/>
</dbReference>
<keyword evidence="6" id="KW-1185">Reference proteome</keyword>
<comment type="caution">
    <text evidence="5">The sequence shown here is derived from an EMBL/GenBank/DDBJ whole genome shotgun (WGS) entry which is preliminary data.</text>
</comment>
<feature type="region of interest" description="Disordered" evidence="3">
    <location>
        <begin position="194"/>
        <end position="266"/>
    </location>
</feature>
<dbReference type="SMART" id="SM00032">
    <property type="entry name" value="CCP"/>
    <property type="match status" value="1"/>
</dbReference>
<feature type="compositionally biased region" description="Polar residues" evidence="3">
    <location>
        <begin position="11"/>
        <end position="28"/>
    </location>
</feature>
<feature type="compositionally biased region" description="Polar residues" evidence="3">
    <location>
        <begin position="236"/>
        <end position="266"/>
    </location>
</feature>
<feature type="domain" description="Sushi" evidence="4">
    <location>
        <begin position="137"/>
        <end position="190"/>
    </location>
</feature>
<feature type="compositionally biased region" description="Polar residues" evidence="3">
    <location>
        <begin position="195"/>
        <end position="208"/>
    </location>
</feature>
<dbReference type="Gene3D" id="2.10.70.10">
    <property type="entry name" value="Complement Module, domain 1"/>
    <property type="match status" value="1"/>
</dbReference>
<comment type="caution">
    <text evidence="2">Lacks conserved residue(s) required for the propagation of feature annotation.</text>
</comment>
<proteinExistence type="predicted"/>
<keyword evidence="1" id="KW-1015">Disulfide bond</keyword>
<sequence length="356" mass="38633">MDPGRRFATQIKGTATWNGRATSSTWNSGMGGQIERPMKDGSGEGWSDPGDAGSVPSCSLLAIQPPNTGKLARRSPPGLFFFTINHSLFAWDYRTRCRLSVPPCDGAAGPRATPGPPWARGGYAAAPIPRATRRSQNKCTLPKLENGVVRLRSRGRIIRFSCRDGYTIYGEKYAACNRGRWDVPMPACITKKSWRFTSSPEQDSSTRSPPDETTRAISTATASTSGTSFKTAHNPLASSPRTMTPSSASAGTRSKPAATTSGSATARPTPIHVAEVSDFEGLCYALEALVRSERFTCRYPHDIVIAPSTPDGYRAVIRYLAGNNFSYHTYQLQSDRSYRVVMKGLNHRAPVGEDSD</sequence>
<reference evidence="5 6" key="1">
    <citation type="submission" date="2024-07" db="EMBL/GenBank/DDBJ databases">
        <title>Chromosome-level genome assembly of the water stick insect Ranatra chinensis (Heteroptera: Nepidae).</title>
        <authorList>
            <person name="Liu X."/>
        </authorList>
    </citation>
    <scope>NUCLEOTIDE SEQUENCE [LARGE SCALE GENOMIC DNA]</scope>
    <source>
        <strain evidence="5">Cailab_2021Rc</strain>
        <tissue evidence="5">Muscle</tissue>
    </source>
</reference>